<dbReference type="InterPro" id="IPR036873">
    <property type="entry name" value="Rhodanese-like_dom_sf"/>
</dbReference>
<gene>
    <name evidence="3" type="ORF">MFIFM68171_03608</name>
</gene>
<evidence type="ECO:0000259" key="2">
    <source>
        <dbReference type="PROSITE" id="PS50206"/>
    </source>
</evidence>
<dbReference type="PANTHER" id="PTHR10828:SF50">
    <property type="entry name" value="REDUCTASE (ARC2), PUTATIVE (AFU_ORTHOLOGUE AFUA_6G13400)-RELATED"/>
    <property type="match status" value="1"/>
</dbReference>
<organism evidence="3 4">
    <name type="scientific">Madurella fahalii</name>
    <dbReference type="NCBI Taxonomy" id="1157608"/>
    <lineage>
        <taxon>Eukaryota</taxon>
        <taxon>Fungi</taxon>
        <taxon>Dikarya</taxon>
        <taxon>Ascomycota</taxon>
        <taxon>Pezizomycotina</taxon>
        <taxon>Sordariomycetes</taxon>
        <taxon>Sordariomycetidae</taxon>
        <taxon>Sordariales</taxon>
        <taxon>Sordariales incertae sedis</taxon>
        <taxon>Madurella</taxon>
    </lineage>
</organism>
<dbReference type="EMBL" id="BAAFSV010000002">
    <property type="protein sequence ID" value="GAB1313398.1"/>
    <property type="molecule type" value="Genomic_DNA"/>
</dbReference>
<feature type="compositionally biased region" description="Low complexity" evidence="1">
    <location>
        <begin position="24"/>
        <end position="44"/>
    </location>
</feature>
<evidence type="ECO:0000313" key="3">
    <source>
        <dbReference type="EMBL" id="GAB1313398.1"/>
    </source>
</evidence>
<dbReference type="PROSITE" id="PS50206">
    <property type="entry name" value="RHODANESE_3"/>
    <property type="match status" value="1"/>
</dbReference>
<dbReference type="SUPFAM" id="SSF52821">
    <property type="entry name" value="Rhodanese/Cell cycle control phosphatase"/>
    <property type="match status" value="1"/>
</dbReference>
<protein>
    <recommendedName>
        <fullName evidence="2">Rhodanese domain-containing protein</fullName>
    </recommendedName>
</protein>
<name>A0ABQ0G6K3_9PEZI</name>
<evidence type="ECO:0000313" key="4">
    <source>
        <dbReference type="Proteomes" id="UP001628179"/>
    </source>
</evidence>
<dbReference type="PANTHER" id="PTHR10828">
    <property type="entry name" value="M-PHASE INDUCER PHOSPHATASE DUAL SPECIFICITY PHOSPHATASE CDC25"/>
    <property type="match status" value="1"/>
</dbReference>
<keyword evidence="4" id="KW-1185">Reference proteome</keyword>
<feature type="domain" description="Rhodanese" evidence="2">
    <location>
        <begin position="79"/>
        <end position="179"/>
    </location>
</feature>
<dbReference type="SMART" id="SM00450">
    <property type="entry name" value="RHOD"/>
    <property type="match status" value="1"/>
</dbReference>
<dbReference type="Pfam" id="PF00581">
    <property type="entry name" value="Rhodanese"/>
    <property type="match status" value="1"/>
</dbReference>
<comment type="caution">
    <text evidence="3">The sequence shown here is derived from an EMBL/GenBank/DDBJ whole genome shotgun (WGS) entry which is preliminary data.</text>
</comment>
<sequence length="192" mass="21186">MSSTPALIGRALRSLNVTQSAMMSSYQPSEPSEPTTTAAPTPPWYAAYPGPRSSEPKCITREEVLAMLKTQLTDKTPKSARDFVLVDLRRTDHQGGTIRGSINLPAQSLHPTIPTLYSVLRASSVRKIIWYCSSSRGRGTRAAGWFADYISDQGDSEMQSLVLVGGIKGWATAGPEYTQWMDEYDEPVWLKE</sequence>
<evidence type="ECO:0000256" key="1">
    <source>
        <dbReference type="SAM" id="MobiDB-lite"/>
    </source>
</evidence>
<dbReference type="GeneID" id="98174352"/>
<dbReference type="InterPro" id="IPR001763">
    <property type="entry name" value="Rhodanese-like_dom"/>
</dbReference>
<dbReference type="RefSeq" id="XP_070915130.1">
    <property type="nucleotide sequence ID" value="XM_071059029.1"/>
</dbReference>
<dbReference type="CDD" id="cd01443">
    <property type="entry name" value="Cdc25_Acr2p"/>
    <property type="match status" value="1"/>
</dbReference>
<reference evidence="3 4" key="1">
    <citation type="submission" date="2024-09" db="EMBL/GenBank/DDBJ databases">
        <title>Itraconazole resistance in Madurella fahalii resulting from another homologue of gene encoding cytochrome P450 14-alpha sterol demethylase (CYP51).</title>
        <authorList>
            <person name="Yoshioka I."/>
            <person name="Fahal A.H."/>
            <person name="Kaneko S."/>
            <person name="Yaguchi T."/>
        </authorList>
    </citation>
    <scope>NUCLEOTIDE SEQUENCE [LARGE SCALE GENOMIC DNA]</scope>
    <source>
        <strain evidence="3 4">IFM 68171</strain>
    </source>
</reference>
<accession>A0ABQ0G6K3</accession>
<dbReference type="Gene3D" id="3.40.250.10">
    <property type="entry name" value="Rhodanese-like domain"/>
    <property type="match status" value="1"/>
</dbReference>
<feature type="region of interest" description="Disordered" evidence="1">
    <location>
        <begin position="22"/>
        <end position="44"/>
    </location>
</feature>
<proteinExistence type="predicted"/>
<dbReference type="Proteomes" id="UP001628179">
    <property type="component" value="Unassembled WGS sequence"/>
</dbReference>